<dbReference type="RefSeq" id="XP_033386097.1">
    <property type="nucleotide sequence ID" value="XM_033521343.1"/>
</dbReference>
<evidence type="ECO:0000313" key="2">
    <source>
        <dbReference type="Proteomes" id="UP000799778"/>
    </source>
</evidence>
<sequence>MVARPCVISVGSSSSSTSMAEQGKLVEGHLAILTCERAGASEGEGKGIGGDGHIKFRHPTIDPSSGVNNNNDDTVVMILTFCFPNVLMVRHRHDRGGGGFSSCPGLLDGLSTQYSRSGPRSAAVSTSLLLANHRNHSYLVTGPLLCLPGREVPKYLVSTNY</sequence>
<gene>
    <name evidence="1" type="ORF">BU24DRAFT_157845</name>
</gene>
<dbReference type="AlphaFoldDB" id="A0A6A5XWQ0"/>
<protein>
    <submittedName>
        <fullName evidence="1">Uncharacterized protein</fullName>
    </submittedName>
</protein>
<dbReference type="GeneID" id="54278740"/>
<reference evidence="1" key="1">
    <citation type="journal article" date="2020" name="Stud. Mycol.">
        <title>101 Dothideomycetes genomes: a test case for predicting lifestyles and emergence of pathogens.</title>
        <authorList>
            <person name="Haridas S."/>
            <person name="Albert R."/>
            <person name="Binder M."/>
            <person name="Bloem J."/>
            <person name="Labutti K."/>
            <person name="Salamov A."/>
            <person name="Andreopoulos B."/>
            <person name="Baker S."/>
            <person name="Barry K."/>
            <person name="Bills G."/>
            <person name="Bluhm B."/>
            <person name="Cannon C."/>
            <person name="Castanera R."/>
            <person name="Culley D."/>
            <person name="Daum C."/>
            <person name="Ezra D."/>
            <person name="Gonzalez J."/>
            <person name="Henrissat B."/>
            <person name="Kuo A."/>
            <person name="Liang C."/>
            <person name="Lipzen A."/>
            <person name="Lutzoni F."/>
            <person name="Magnuson J."/>
            <person name="Mondo S."/>
            <person name="Nolan M."/>
            <person name="Ohm R."/>
            <person name="Pangilinan J."/>
            <person name="Park H.-J."/>
            <person name="Ramirez L."/>
            <person name="Alfaro M."/>
            <person name="Sun H."/>
            <person name="Tritt A."/>
            <person name="Yoshinaga Y."/>
            <person name="Zwiers L.-H."/>
            <person name="Turgeon B."/>
            <person name="Goodwin S."/>
            <person name="Spatafora J."/>
            <person name="Crous P."/>
            <person name="Grigoriev I."/>
        </authorList>
    </citation>
    <scope>NUCLEOTIDE SEQUENCE</scope>
    <source>
        <strain evidence="1">CBS 175.79</strain>
    </source>
</reference>
<dbReference type="Proteomes" id="UP000799778">
    <property type="component" value="Unassembled WGS sequence"/>
</dbReference>
<accession>A0A6A5XWQ0</accession>
<keyword evidence="2" id="KW-1185">Reference proteome</keyword>
<dbReference type="EMBL" id="ML978068">
    <property type="protein sequence ID" value="KAF2017758.1"/>
    <property type="molecule type" value="Genomic_DNA"/>
</dbReference>
<organism evidence="1 2">
    <name type="scientific">Aaosphaeria arxii CBS 175.79</name>
    <dbReference type="NCBI Taxonomy" id="1450172"/>
    <lineage>
        <taxon>Eukaryota</taxon>
        <taxon>Fungi</taxon>
        <taxon>Dikarya</taxon>
        <taxon>Ascomycota</taxon>
        <taxon>Pezizomycotina</taxon>
        <taxon>Dothideomycetes</taxon>
        <taxon>Pleosporomycetidae</taxon>
        <taxon>Pleosporales</taxon>
        <taxon>Pleosporales incertae sedis</taxon>
        <taxon>Aaosphaeria</taxon>
    </lineage>
</organism>
<name>A0A6A5XWQ0_9PLEO</name>
<proteinExistence type="predicted"/>
<evidence type="ECO:0000313" key="1">
    <source>
        <dbReference type="EMBL" id="KAF2017758.1"/>
    </source>
</evidence>